<evidence type="ECO:0000256" key="2">
    <source>
        <dbReference type="SAM" id="Phobius"/>
    </source>
</evidence>
<evidence type="ECO:0000256" key="1">
    <source>
        <dbReference type="SAM" id="MobiDB-lite"/>
    </source>
</evidence>
<feature type="transmembrane region" description="Helical" evidence="2">
    <location>
        <begin position="111"/>
        <end position="132"/>
    </location>
</feature>
<keyword evidence="2" id="KW-1133">Transmembrane helix</keyword>
<keyword evidence="2" id="KW-0472">Membrane</keyword>
<evidence type="ECO:0000313" key="4">
    <source>
        <dbReference type="Proteomes" id="UP000199671"/>
    </source>
</evidence>
<evidence type="ECO:0000313" key="3">
    <source>
        <dbReference type="EMBL" id="SDM39065.1"/>
    </source>
</evidence>
<name>A0A1G9SW60_9ACTO</name>
<feature type="region of interest" description="Disordered" evidence="1">
    <location>
        <begin position="134"/>
        <end position="161"/>
    </location>
</feature>
<organism evidence="3 4">
    <name type="scientific">Actinomyces ruminicola</name>
    <dbReference type="NCBI Taxonomy" id="332524"/>
    <lineage>
        <taxon>Bacteria</taxon>
        <taxon>Bacillati</taxon>
        <taxon>Actinomycetota</taxon>
        <taxon>Actinomycetes</taxon>
        <taxon>Actinomycetales</taxon>
        <taxon>Actinomycetaceae</taxon>
        <taxon>Actinomyces</taxon>
    </lineage>
</organism>
<dbReference type="Proteomes" id="UP000199671">
    <property type="component" value="Unassembled WGS sequence"/>
</dbReference>
<feature type="transmembrane region" description="Helical" evidence="2">
    <location>
        <begin position="49"/>
        <end position="70"/>
    </location>
</feature>
<keyword evidence="2" id="KW-0812">Transmembrane</keyword>
<protein>
    <submittedName>
        <fullName evidence="3">Uncharacterized protein</fullName>
    </submittedName>
</protein>
<proteinExistence type="predicted"/>
<feature type="transmembrane region" description="Helical" evidence="2">
    <location>
        <begin position="21"/>
        <end position="43"/>
    </location>
</feature>
<reference evidence="3 4" key="1">
    <citation type="submission" date="2016-10" db="EMBL/GenBank/DDBJ databases">
        <authorList>
            <person name="de Groot N.N."/>
        </authorList>
    </citation>
    <scope>NUCLEOTIDE SEQUENCE [LARGE SCALE GENOMIC DNA]</scope>
    <source>
        <strain evidence="3 4">KPR-7B</strain>
    </source>
</reference>
<dbReference type="AlphaFoldDB" id="A0A1G9SW60"/>
<accession>A0A1G9SW60</accession>
<gene>
    <name evidence="3" type="ORF">SAMN04487766_10299</name>
</gene>
<feature type="transmembrane region" description="Helical" evidence="2">
    <location>
        <begin position="77"/>
        <end position="99"/>
    </location>
</feature>
<dbReference type="EMBL" id="FNHU01000002">
    <property type="protein sequence ID" value="SDM39065.1"/>
    <property type="molecule type" value="Genomic_DNA"/>
</dbReference>
<sequence length="161" mass="16308">MKQERSSPQRMSQQGLFRRTAVRAGWTGGAITAVALVAGALAGGTAWTGAAWGALTGGLLTAITVVALLVPWDRFPMLASAGVMASFGGKVLVMIGMVLVLGGHREQLAPGWFFCTFAAVLLGVTAVEVVSLGSGSHAPSGRSNTNDGGRNGGNDEVNPGA</sequence>